<dbReference type="AlphaFoldDB" id="A0A7S1T6F3"/>
<dbReference type="GO" id="GO:0006508">
    <property type="term" value="P:proteolysis"/>
    <property type="evidence" value="ECO:0007669"/>
    <property type="project" value="InterPro"/>
</dbReference>
<evidence type="ECO:0000313" key="4">
    <source>
        <dbReference type="EMBL" id="CAD9224428.1"/>
    </source>
</evidence>
<evidence type="ECO:0000259" key="3">
    <source>
        <dbReference type="Pfam" id="PF00561"/>
    </source>
</evidence>
<dbReference type="InterPro" id="IPR000073">
    <property type="entry name" value="AB_hydrolase_1"/>
</dbReference>
<dbReference type="Pfam" id="PF00561">
    <property type="entry name" value="Abhydrolase_1"/>
    <property type="match status" value="1"/>
</dbReference>
<proteinExistence type="inferred from homology"/>
<accession>A0A7S1T6F3</accession>
<evidence type="ECO:0000256" key="2">
    <source>
        <dbReference type="ARBA" id="ARBA00022801"/>
    </source>
</evidence>
<sequence>MRGAASVSSALTRCHWPRSVAHRSRQPLINQRPVRGKDTTATASCARGGFSACAASLNWKPCPGPSQFGAMEAGCKRDSVGKRVQASNAFSGKAGITDEALMQEYANQGSGAVSSSGGNEAHSFQIPGLKVIDHSFEVPLDHFDAADDTTIKIFVREVSSFTKSYRALPFLLYLQGGPGFEANRPTEASGWLKSACNLFRVILLDQRGTGRSTPITCANLKQQGDAAAQARYLTHFRADSIVADCEVVRQKLVPQGNQGGKWSIIGQSFGGFCCTTYLSFAPYALTEVLMTGGVPPLVTSVNGAEEVYLCTFRRVVTQNEKYYQRFPSDAPIIHRIVKHLAAQPDGGVLLPSGSLLTPRYLQTIGLSGLGGGGGFERMHYLFESAWDGDELSYSFLKNCDNWGAWDTNPLYCLLHEIIYCNGPGAASGWAAQRVRDSAEYAERFDAVAAAEAGAPVMFTGEMVFPWMMDDIAALRPYKEAANLLAESTAWSALYDVAMLENNAVPVACAVYFEDMYVDFNLSQQTLSKVNGARQWISNEFMHSGIRDDGARIFEVLLNLVRGAVPLR</sequence>
<organism evidence="4">
    <name type="scientific">Tetraselmis chuii</name>
    <dbReference type="NCBI Taxonomy" id="63592"/>
    <lineage>
        <taxon>Eukaryota</taxon>
        <taxon>Viridiplantae</taxon>
        <taxon>Chlorophyta</taxon>
        <taxon>core chlorophytes</taxon>
        <taxon>Chlorodendrophyceae</taxon>
        <taxon>Chlorodendrales</taxon>
        <taxon>Chlorodendraceae</taxon>
        <taxon>Tetraselmis</taxon>
    </lineage>
</organism>
<reference evidence="4" key="1">
    <citation type="submission" date="2021-01" db="EMBL/GenBank/DDBJ databases">
        <authorList>
            <person name="Corre E."/>
            <person name="Pelletier E."/>
            <person name="Niang G."/>
            <person name="Scheremetjew M."/>
            <person name="Finn R."/>
            <person name="Kale V."/>
            <person name="Holt S."/>
            <person name="Cochrane G."/>
            <person name="Meng A."/>
            <person name="Brown T."/>
            <person name="Cohen L."/>
        </authorList>
    </citation>
    <scope>NUCLEOTIDE SEQUENCE</scope>
    <source>
        <strain evidence="4">PLY429</strain>
    </source>
</reference>
<dbReference type="GO" id="GO:0008233">
    <property type="term" value="F:peptidase activity"/>
    <property type="evidence" value="ECO:0007669"/>
    <property type="project" value="InterPro"/>
</dbReference>
<feature type="domain" description="AB hydrolase-1" evidence="3">
    <location>
        <begin position="171"/>
        <end position="289"/>
    </location>
</feature>
<gene>
    <name evidence="4" type="ORF">TCHU04912_LOCUS21146</name>
</gene>
<dbReference type="PANTHER" id="PTHR43248">
    <property type="entry name" value="2-SUCCINYL-6-HYDROXY-2,4-CYCLOHEXADIENE-1-CARBOXYLATE SYNTHASE"/>
    <property type="match status" value="1"/>
</dbReference>
<keyword evidence="2" id="KW-0378">Hydrolase</keyword>
<comment type="similarity">
    <text evidence="1">Belongs to the peptidase S33 family.</text>
</comment>
<dbReference type="EMBL" id="HBGG01041018">
    <property type="protein sequence ID" value="CAD9224428.1"/>
    <property type="molecule type" value="Transcribed_RNA"/>
</dbReference>
<evidence type="ECO:0000256" key="1">
    <source>
        <dbReference type="ARBA" id="ARBA00010088"/>
    </source>
</evidence>
<dbReference type="PANTHER" id="PTHR43248:SF2">
    <property type="entry name" value="PROLYL AMINOPEPTIDASE"/>
    <property type="match status" value="1"/>
</dbReference>
<dbReference type="InterPro" id="IPR002410">
    <property type="entry name" value="Peptidase_S33"/>
</dbReference>
<name>A0A7S1T6F3_9CHLO</name>
<protein>
    <recommendedName>
        <fullName evidence="3">AB hydrolase-1 domain-containing protein</fullName>
    </recommendedName>
</protein>
<dbReference type="PRINTS" id="PR00793">
    <property type="entry name" value="PROAMNOPTASE"/>
</dbReference>
<dbReference type="InterPro" id="IPR029058">
    <property type="entry name" value="AB_hydrolase_fold"/>
</dbReference>
<dbReference type="SUPFAM" id="SSF53474">
    <property type="entry name" value="alpha/beta-Hydrolases"/>
    <property type="match status" value="1"/>
</dbReference>
<dbReference type="Gene3D" id="3.40.50.1820">
    <property type="entry name" value="alpha/beta hydrolase"/>
    <property type="match status" value="1"/>
</dbReference>
<dbReference type="InterPro" id="IPR051601">
    <property type="entry name" value="Serine_prot/Carboxylest_S33"/>
</dbReference>